<dbReference type="EMBL" id="CP129013">
    <property type="protein sequence ID" value="WLR43550.1"/>
    <property type="molecule type" value="Genomic_DNA"/>
</dbReference>
<keyword evidence="4" id="KW-1185">Reference proteome</keyword>
<protein>
    <submittedName>
        <fullName evidence="3">DNA-processing protein DprA</fullName>
    </submittedName>
</protein>
<feature type="domain" description="Smf/DprA SLOG" evidence="2">
    <location>
        <begin position="74"/>
        <end position="270"/>
    </location>
</feature>
<dbReference type="InterPro" id="IPR003488">
    <property type="entry name" value="DprA"/>
</dbReference>
<dbReference type="NCBIfam" id="TIGR00732">
    <property type="entry name" value="dprA"/>
    <property type="match status" value="1"/>
</dbReference>
<name>A0ABY9K133_9BACI</name>
<evidence type="ECO:0000259" key="2">
    <source>
        <dbReference type="Pfam" id="PF02481"/>
    </source>
</evidence>
<comment type="similarity">
    <text evidence="1">Belongs to the DprA/Smf family.</text>
</comment>
<evidence type="ECO:0000313" key="4">
    <source>
        <dbReference type="Proteomes" id="UP001197974"/>
    </source>
</evidence>
<dbReference type="InterPro" id="IPR057666">
    <property type="entry name" value="DrpA_SLOG"/>
</dbReference>
<reference evidence="3 4" key="1">
    <citation type="submission" date="2023-06" db="EMBL/GenBank/DDBJ databases">
        <title>Five Gram-positive bacteria isolated from mangrove sediments in Shenzhen, Guangdong, China.</title>
        <authorList>
            <person name="Yu S."/>
            <person name="Zheng W."/>
            <person name="Huang Y."/>
        </authorList>
    </citation>
    <scope>NUCLEOTIDE SEQUENCE [LARGE SCALE GENOMIC DNA]</scope>
    <source>
        <strain evidence="3 4">SaN35-3</strain>
    </source>
</reference>
<dbReference type="RefSeq" id="WP_306020230.1">
    <property type="nucleotide sequence ID" value="NZ_CP129013.1"/>
</dbReference>
<dbReference type="SUPFAM" id="SSF102405">
    <property type="entry name" value="MCP/YpsA-like"/>
    <property type="match status" value="1"/>
</dbReference>
<proteinExistence type="inferred from homology"/>
<sequence length="282" mass="31735">MEKRECLLKLFFMGIPISVLRKYLLLDKELEHVEDFLKKADLQLNRSSISFLTQYNSLPLSSTLNQLEKQSISVITSFDDFFPQLLKHIPQDPFILFCKGDLSLLKAGPKVSIVGSRTITTYSKKMIQLSVPSLTNKDVMIVSGLAKGVDEAVHRCAIENGGKTIGVLPAGFNYLYPKENIPLIKFMMNHHLVISEFPPWIPIKPWHFPYRNRIISGLTKGTYIIQAAKSSGSLSTATHAINQGKDVWVAPAPFFEKEYEGNFQLLDEGVPVATPNSLKDYF</sequence>
<accession>A0ABY9K133</accession>
<gene>
    <name evidence="3" type="primary">dprA</name>
    <name evidence="3" type="ORF">LC087_05150</name>
</gene>
<dbReference type="Gene3D" id="3.40.50.450">
    <property type="match status" value="1"/>
</dbReference>
<dbReference type="PANTHER" id="PTHR43022:SF1">
    <property type="entry name" value="PROTEIN SMF"/>
    <property type="match status" value="1"/>
</dbReference>
<dbReference type="Proteomes" id="UP001197974">
    <property type="component" value="Chromosome"/>
</dbReference>
<evidence type="ECO:0000313" key="3">
    <source>
        <dbReference type="EMBL" id="WLR43550.1"/>
    </source>
</evidence>
<organism evidence="3 4">
    <name type="scientific">Bacillus carboniphilus</name>
    <dbReference type="NCBI Taxonomy" id="86663"/>
    <lineage>
        <taxon>Bacteria</taxon>
        <taxon>Bacillati</taxon>
        <taxon>Bacillota</taxon>
        <taxon>Bacilli</taxon>
        <taxon>Bacillales</taxon>
        <taxon>Bacillaceae</taxon>
        <taxon>Bacillus</taxon>
    </lineage>
</organism>
<dbReference type="PANTHER" id="PTHR43022">
    <property type="entry name" value="PROTEIN SMF"/>
    <property type="match status" value="1"/>
</dbReference>
<dbReference type="Pfam" id="PF02481">
    <property type="entry name" value="DNA_processg_A"/>
    <property type="match status" value="1"/>
</dbReference>
<evidence type="ECO:0000256" key="1">
    <source>
        <dbReference type="ARBA" id="ARBA00006525"/>
    </source>
</evidence>